<evidence type="ECO:0000256" key="6">
    <source>
        <dbReference type="ARBA" id="ARBA00023136"/>
    </source>
</evidence>
<dbReference type="AlphaFoldDB" id="A0A4Q9UYQ5"/>
<feature type="region of interest" description="Disordered" evidence="7">
    <location>
        <begin position="122"/>
        <end position="163"/>
    </location>
</feature>
<accession>A0A4Q9UYQ5</accession>
<proteinExistence type="inferred from homology"/>
<evidence type="ECO:0000256" key="5">
    <source>
        <dbReference type="ARBA" id="ARBA00022989"/>
    </source>
</evidence>
<feature type="compositionally biased region" description="Basic and acidic residues" evidence="7">
    <location>
        <begin position="152"/>
        <end position="163"/>
    </location>
</feature>
<evidence type="ECO:0000256" key="1">
    <source>
        <dbReference type="ARBA" id="ARBA00004651"/>
    </source>
</evidence>
<organism evidence="9 10">
    <name type="scientific">Arcanobacterium bovis</name>
    <dbReference type="NCBI Taxonomy" id="2529275"/>
    <lineage>
        <taxon>Bacteria</taxon>
        <taxon>Bacillati</taxon>
        <taxon>Actinomycetota</taxon>
        <taxon>Actinomycetes</taxon>
        <taxon>Actinomycetales</taxon>
        <taxon>Actinomycetaceae</taxon>
        <taxon>Arcanobacterium</taxon>
    </lineage>
</organism>
<dbReference type="PANTHER" id="PTHR34583">
    <property type="entry name" value="ANTIPORTER SUBUNIT MNHC2-RELATED"/>
    <property type="match status" value="1"/>
</dbReference>
<comment type="similarity">
    <text evidence="2">Belongs to the CPA3 antiporters (TC 2.A.63) subunit C family.</text>
</comment>
<evidence type="ECO:0000313" key="10">
    <source>
        <dbReference type="Proteomes" id="UP000293036"/>
    </source>
</evidence>
<dbReference type="EMBL" id="SJDT01000007">
    <property type="protein sequence ID" value="TBW20830.1"/>
    <property type="molecule type" value="Genomic_DNA"/>
</dbReference>
<comment type="subcellular location">
    <subcellularLocation>
        <location evidence="1">Cell membrane</location>
        <topology evidence="1">Multi-pass membrane protein</topology>
    </subcellularLocation>
</comment>
<evidence type="ECO:0000256" key="8">
    <source>
        <dbReference type="SAM" id="Phobius"/>
    </source>
</evidence>
<dbReference type="Gene3D" id="1.10.287.3510">
    <property type="match status" value="1"/>
</dbReference>
<reference evidence="9 10" key="1">
    <citation type="submission" date="2019-02" db="EMBL/GenBank/DDBJ databases">
        <title>Arcanobacterium bovis sp. nov., isolated from the milk of a cow with mastitis.</title>
        <authorList>
            <person name="Sammra O."/>
            <person name="Foster G."/>
            <person name="Hassan A."/>
            <person name="Alssahen M."/>
            <person name="Laemmler C."/>
            <person name="Borowiak M."/>
            <person name="Malorny B."/>
            <person name="Abdulmawjood A."/>
        </authorList>
    </citation>
    <scope>NUCLEOTIDE SEQUENCE [LARGE SCALE GENOMIC DNA]</scope>
    <source>
        <strain evidence="9 10">C605018/01/1</strain>
    </source>
</reference>
<dbReference type="PANTHER" id="PTHR34583:SF2">
    <property type="entry name" value="ANTIPORTER SUBUNIT MNHC2-RELATED"/>
    <property type="match status" value="1"/>
</dbReference>
<name>A0A4Q9UYQ5_9ACTO</name>
<keyword evidence="6 8" id="KW-0472">Membrane</keyword>
<keyword evidence="3" id="KW-1003">Cell membrane</keyword>
<keyword evidence="4 8" id="KW-0812">Transmembrane</keyword>
<evidence type="ECO:0000256" key="7">
    <source>
        <dbReference type="SAM" id="MobiDB-lite"/>
    </source>
</evidence>
<sequence>MMNVSFALLMLGAVLIGVGVYLILERSLARVVLGFANLTNGINILFLVAGGKAGAPPIVGQAQAEEMADPLVQAMMLTAIVIGVSTIGFLLAMAYRSWQLDGNDEVQDDMEDRRIARKNAKDRLAARADVPLPLEEDAPASHDETEDALGVSDDHGERWGGHR</sequence>
<dbReference type="Pfam" id="PF00420">
    <property type="entry name" value="Oxidored_q2"/>
    <property type="match status" value="1"/>
</dbReference>
<evidence type="ECO:0000256" key="3">
    <source>
        <dbReference type="ARBA" id="ARBA00022475"/>
    </source>
</evidence>
<keyword evidence="5 8" id="KW-1133">Transmembrane helix</keyword>
<dbReference type="Proteomes" id="UP000293036">
    <property type="component" value="Unassembled WGS sequence"/>
</dbReference>
<dbReference type="GO" id="GO:0005886">
    <property type="term" value="C:plasma membrane"/>
    <property type="evidence" value="ECO:0007669"/>
    <property type="project" value="UniProtKB-SubCell"/>
</dbReference>
<gene>
    <name evidence="9" type="ORF">EZJ44_07840</name>
</gene>
<dbReference type="NCBIfam" id="NF005929">
    <property type="entry name" value="PRK07946.1"/>
    <property type="match status" value="1"/>
</dbReference>
<dbReference type="InterPro" id="IPR039428">
    <property type="entry name" value="NUOK/Mnh_C1-like"/>
</dbReference>
<evidence type="ECO:0000256" key="4">
    <source>
        <dbReference type="ARBA" id="ARBA00022692"/>
    </source>
</evidence>
<dbReference type="OrthoDB" id="9799219at2"/>
<evidence type="ECO:0000313" key="9">
    <source>
        <dbReference type="EMBL" id="TBW20830.1"/>
    </source>
</evidence>
<feature type="transmembrane region" description="Helical" evidence="8">
    <location>
        <begin position="71"/>
        <end position="95"/>
    </location>
</feature>
<protein>
    <submittedName>
        <fullName evidence="9">Na(+)/H(+) antiporter subunit C</fullName>
    </submittedName>
</protein>
<feature type="transmembrane region" description="Helical" evidence="8">
    <location>
        <begin position="31"/>
        <end position="51"/>
    </location>
</feature>
<feature type="transmembrane region" description="Helical" evidence="8">
    <location>
        <begin position="6"/>
        <end position="24"/>
    </location>
</feature>
<dbReference type="InterPro" id="IPR050601">
    <property type="entry name" value="CPA3_antiporter_subunitC"/>
</dbReference>
<evidence type="ECO:0000256" key="2">
    <source>
        <dbReference type="ARBA" id="ARBA00010388"/>
    </source>
</evidence>
<comment type="caution">
    <text evidence="9">The sequence shown here is derived from an EMBL/GenBank/DDBJ whole genome shotgun (WGS) entry which is preliminary data.</text>
</comment>
<keyword evidence="10" id="KW-1185">Reference proteome</keyword>